<dbReference type="Gene3D" id="2.60.120.10">
    <property type="entry name" value="Jelly Rolls"/>
    <property type="match status" value="1"/>
</dbReference>
<dbReference type="Proteomes" id="UP000030645">
    <property type="component" value="Unassembled WGS sequence"/>
</dbReference>
<dbReference type="AlphaFoldDB" id="W9RBA1"/>
<accession>W9RBA1</accession>
<evidence type="ECO:0000313" key="2">
    <source>
        <dbReference type="EMBL" id="EXB63054.1"/>
    </source>
</evidence>
<proteinExistence type="predicted"/>
<evidence type="ECO:0000313" key="3">
    <source>
        <dbReference type="Proteomes" id="UP000030645"/>
    </source>
</evidence>
<protein>
    <submittedName>
        <fullName evidence="2">Uncharacterized protein</fullName>
    </submittedName>
</protein>
<keyword evidence="3" id="KW-1185">Reference proteome</keyword>
<gene>
    <name evidence="2" type="ORF">L484_002659</name>
</gene>
<dbReference type="InterPro" id="IPR014710">
    <property type="entry name" value="RmlC-like_jellyroll"/>
</dbReference>
<feature type="compositionally biased region" description="Basic and acidic residues" evidence="1">
    <location>
        <begin position="33"/>
        <end position="65"/>
    </location>
</feature>
<name>W9RBA1_9ROSA</name>
<dbReference type="EMBL" id="KE344481">
    <property type="protein sequence ID" value="EXB63054.1"/>
    <property type="molecule type" value="Genomic_DNA"/>
</dbReference>
<evidence type="ECO:0000256" key="1">
    <source>
        <dbReference type="SAM" id="MobiDB-lite"/>
    </source>
</evidence>
<feature type="compositionally biased region" description="Basic and acidic residues" evidence="1">
    <location>
        <begin position="1"/>
        <end position="17"/>
    </location>
</feature>
<sequence length="65" mass="7932">MESEIAKRIQSQNDKRNNIIKGGLDLVNPLRSSQERKHEGRWEEEREREKRWEEERERTRAREGA</sequence>
<organism evidence="2 3">
    <name type="scientific">Morus notabilis</name>
    <dbReference type="NCBI Taxonomy" id="981085"/>
    <lineage>
        <taxon>Eukaryota</taxon>
        <taxon>Viridiplantae</taxon>
        <taxon>Streptophyta</taxon>
        <taxon>Embryophyta</taxon>
        <taxon>Tracheophyta</taxon>
        <taxon>Spermatophyta</taxon>
        <taxon>Magnoliopsida</taxon>
        <taxon>eudicotyledons</taxon>
        <taxon>Gunneridae</taxon>
        <taxon>Pentapetalae</taxon>
        <taxon>rosids</taxon>
        <taxon>fabids</taxon>
        <taxon>Rosales</taxon>
        <taxon>Moraceae</taxon>
        <taxon>Moreae</taxon>
        <taxon>Morus</taxon>
    </lineage>
</organism>
<feature type="region of interest" description="Disordered" evidence="1">
    <location>
        <begin position="1"/>
        <end position="65"/>
    </location>
</feature>
<reference evidence="3" key="1">
    <citation type="submission" date="2013-01" db="EMBL/GenBank/DDBJ databases">
        <title>Draft Genome Sequence of a Mulberry Tree, Morus notabilis C.K. Schneid.</title>
        <authorList>
            <person name="He N."/>
            <person name="Zhao S."/>
        </authorList>
    </citation>
    <scope>NUCLEOTIDE SEQUENCE</scope>
</reference>